<dbReference type="SUPFAM" id="SSF51905">
    <property type="entry name" value="FAD/NAD(P)-binding domain"/>
    <property type="match status" value="1"/>
</dbReference>
<dbReference type="Proteomes" id="UP000484885">
    <property type="component" value="Unassembled WGS sequence"/>
</dbReference>
<name>A0A845V0S0_9GAMM</name>
<comment type="caution">
    <text evidence="1">The sequence shown here is derived from an EMBL/GenBank/DDBJ whole genome shotgun (WGS) entry which is preliminary data.</text>
</comment>
<dbReference type="Pfam" id="PF05834">
    <property type="entry name" value="Lycopene_cycl"/>
    <property type="match status" value="1"/>
</dbReference>
<accession>A0A845V0S0</accession>
<reference evidence="1 2" key="1">
    <citation type="submission" date="2020-02" db="EMBL/GenBank/DDBJ databases">
        <authorList>
            <person name="Zhang X.-Y."/>
        </authorList>
    </citation>
    <scope>NUCLEOTIDE SEQUENCE [LARGE SCALE GENOMIC DNA]</scope>
    <source>
        <strain evidence="1 2">C33</strain>
    </source>
</reference>
<dbReference type="AlphaFoldDB" id="A0A845V0S0"/>
<keyword evidence="2" id="KW-1185">Reference proteome</keyword>
<organism evidence="1 2">
    <name type="scientific">Wenzhouxiangella limi</name>
    <dbReference type="NCBI Taxonomy" id="2707351"/>
    <lineage>
        <taxon>Bacteria</taxon>
        <taxon>Pseudomonadati</taxon>
        <taxon>Pseudomonadota</taxon>
        <taxon>Gammaproteobacteria</taxon>
        <taxon>Chromatiales</taxon>
        <taxon>Wenzhouxiangellaceae</taxon>
        <taxon>Wenzhouxiangella</taxon>
    </lineage>
</organism>
<gene>
    <name evidence="1" type="ORF">G3I74_10505</name>
</gene>
<sequence length="397" mass="43718">MPAAADFDLLILGGGCAGLSLAMRLAAADYRGRVGIVEPRAEYHDDRSWCFWARDDGRDNNVAPRGLASRRWRQWRFSRHNRTVRECAVPGWSYQYVNSLDFYRQALAAIDACPTMTLMLGETAGEVKSLGGKIHVETADRTLASKQLIDTRPPGRSRLIEAPLYQCFVGREVRLDDHSPNAFEPAAVELMTDMRSDRRGLQFSYVLPFDARRGLVEVTRFSPTPVAAAQLDEEVDELLRRRGWSVAATDRTERGVLPMGLPHPPSHPTPGVVRAGTGGGALRAASGYGFQRIQRWAADCCASLSKGGPALAQARDGARQRFMDGLFLQVIKDRPRLAPTLFERMACGVPGPVFIRFMSDQAGWADSLRVVASLPPAPFLKTLLRLGRSDATPITSP</sequence>
<protein>
    <recommendedName>
        <fullName evidence="3">Lycopene cyclase</fullName>
    </recommendedName>
</protein>
<dbReference type="Gene3D" id="3.50.50.60">
    <property type="entry name" value="FAD/NAD(P)-binding domain"/>
    <property type="match status" value="1"/>
</dbReference>
<evidence type="ECO:0000313" key="2">
    <source>
        <dbReference type="Proteomes" id="UP000484885"/>
    </source>
</evidence>
<proteinExistence type="predicted"/>
<evidence type="ECO:0008006" key="3">
    <source>
        <dbReference type="Google" id="ProtNLM"/>
    </source>
</evidence>
<evidence type="ECO:0000313" key="1">
    <source>
        <dbReference type="EMBL" id="NDY96162.1"/>
    </source>
</evidence>
<dbReference type="RefSeq" id="WP_164211533.1">
    <property type="nucleotide sequence ID" value="NZ_JAAGSC010000041.1"/>
</dbReference>
<dbReference type="InterPro" id="IPR036188">
    <property type="entry name" value="FAD/NAD-bd_sf"/>
</dbReference>
<dbReference type="EMBL" id="JAAGSC010000041">
    <property type="protein sequence ID" value="NDY96162.1"/>
    <property type="molecule type" value="Genomic_DNA"/>
</dbReference>